<dbReference type="InterPro" id="IPR050675">
    <property type="entry name" value="OAF3"/>
</dbReference>
<keyword evidence="1" id="KW-0805">Transcription regulation</keyword>
<keyword evidence="7" id="KW-1185">Reference proteome</keyword>
<dbReference type="AlphaFoldDB" id="A0A1E4SIB9"/>
<dbReference type="GO" id="GO:0045944">
    <property type="term" value="P:positive regulation of transcription by RNA polymerase II"/>
    <property type="evidence" value="ECO:0007669"/>
    <property type="project" value="TreeGrafter"/>
</dbReference>
<protein>
    <recommendedName>
        <fullName evidence="5">Zn(2)-C6 fungal-type domain-containing protein</fullName>
    </recommendedName>
</protein>
<feature type="non-terminal residue" evidence="6">
    <location>
        <position position="769"/>
    </location>
</feature>
<keyword evidence="4" id="KW-0539">Nucleus</keyword>
<dbReference type="GO" id="GO:0000981">
    <property type="term" value="F:DNA-binding transcription factor activity, RNA polymerase II-specific"/>
    <property type="evidence" value="ECO:0007669"/>
    <property type="project" value="InterPro"/>
</dbReference>
<evidence type="ECO:0000313" key="7">
    <source>
        <dbReference type="Proteomes" id="UP000094285"/>
    </source>
</evidence>
<keyword evidence="2" id="KW-0238">DNA-binding</keyword>
<dbReference type="InterPro" id="IPR001138">
    <property type="entry name" value="Zn2Cys6_DnaBD"/>
</dbReference>
<keyword evidence="3" id="KW-0804">Transcription</keyword>
<dbReference type="GeneID" id="30984213"/>
<evidence type="ECO:0000313" key="6">
    <source>
        <dbReference type="EMBL" id="ODV79220.1"/>
    </source>
</evidence>
<dbReference type="EMBL" id="KV453912">
    <property type="protein sequence ID" value="ODV79220.1"/>
    <property type="molecule type" value="Genomic_DNA"/>
</dbReference>
<evidence type="ECO:0000256" key="4">
    <source>
        <dbReference type="ARBA" id="ARBA00023242"/>
    </source>
</evidence>
<dbReference type="GO" id="GO:0005634">
    <property type="term" value="C:nucleus"/>
    <property type="evidence" value="ECO:0007669"/>
    <property type="project" value="TreeGrafter"/>
</dbReference>
<dbReference type="CDD" id="cd12148">
    <property type="entry name" value="fungal_TF_MHR"/>
    <property type="match status" value="1"/>
</dbReference>
<dbReference type="PROSITE" id="PS00463">
    <property type="entry name" value="ZN2_CY6_FUNGAL_1"/>
    <property type="match status" value="1"/>
</dbReference>
<evidence type="ECO:0000256" key="3">
    <source>
        <dbReference type="ARBA" id="ARBA00023163"/>
    </source>
</evidence>
<organism evidence="6 7">
    <name type="scientific">Suhomyces tanzawaensis NRRL Y-17324</name>
    <dbReference type="NCBI Taxonomy" id="984487"/>
    <lineage>
        <taxon>Eukaryota</taxon>
        <taxon>Fungi</taxon>
        <taxon>Dikarya</taxon>
        <taxon>Ascomycota</taxon>
        <taxon>Saccharomycotina</taxon>
        <taxon>Pichiomycetes</taxon>
        <taxon>Debaryomycetaceae</taxon>
        <taxon>Suhomyces</taxon>
    </lineage>
</organism>
<dbReference type="InterPro" id="IPR036864">
    <property type="entry name" value="Zn2-C6_fun-type_DNA-bd_sf"/>
</dbReference>
<gene>
    <name evidence="6" type="ORF">CANTADRAFT_52405</name>
</gene>
<dbReference type="SUPFAM" id="SSF57701">
    <property type="entry name" value="Zn2/Cys6 DNA-binding domain"/>
    <property type="match status" value="1"/>
</dbReference>
<dbReference type="PANTHER" id="PTHR31069">
    <property type="entry name" value="OLEATE-ACTIVATED TRANSCRIPTION FACTOR 1-RELATED"/>
    <property type="match status" value="1"/>
</dbReference>
<proteinExistence type="predicted"/>
<dbReference type="Gene3D" id="4.10.240.10">
    <property type="entry name" value="Zn(2)-C6 fungal-type DNA-binding domain"/>
    <property type="match status" value="1"/>
</dbReference>
<dbReference type="RefSeq" id="XP_020064342.1">
    <property type="nucleotide sequence ID" value="XM_020210077.1"/>
</dbReference>
<dbReference type="OrthoDB" id="2943660at2759"/>
<dbReference type="GO" id="GO:0008270">
    <property type="term" value="F:zinc ion binding"/>
    <property type="evidence" value="ECO:0007669"/>
    <property type="project" value="InterPro"/>
</dbReference>
<dbReference type="PROSITE" id="PS50048">
    <property type="entry name" value="ZN2_CY6_FUNGAL_2"/>
    <property type="match status" value="1"/>
</dbReference>
<dbReference type="PANTHER" id="PTHR31069:SF12">
    <property type="entry name" value="TRANSCRIPTION FACTOR DOMAIN-CONTAINING PROTEIN"/>
    <property type="match status" value="1"/>
</dbReference>
<reference evidence="7" key="1">
    <citation type="submission" date="2016-05" db="EMBL/GenBank/DDBJ databases">
        <title>Comparative genomics of biotechnologically important yeasts.</title>
        <authorList>
            <consortium name="DOE Joint Genome Institute"/>
            <person name="Riley R."/>
            <person name="Haridas S."/>
            <person name="Wolfe K.H."/>
            <person name="Lopes M.R."/>
            <person name="Hittinger C.T."/>
            <person name="Goker M."/>
            <person name="Salamov A."/>
            <person name="Wisecaver J."/>
            <person name="Long T.M."/>
            <person name="Aerts A.L."/>
            <person name="Barry K."/>
            <person name="Choi C."/>
            <person name="Clum A."/>
            <person name="Coughlan A.Y."/>
            <person name="Deshpande S."/>
            <person name="Douglass A.P."/>
            <person name="Hanson S.J."/>
            <person name="Klenk H.-P."/>
            <person name="Labutti K."/>
            <person name="Lapidus A."/>
            <person name="Lindquist E."/>
            <person name="Lipzen A."/>
            <person name="Meier-Kolthoff J.P."/>
            <person name="Ohm R.A."/>
            <person name="Otillar R.P."/>
            <person name="Pangilinan J."/>
            <person name="Peng Y."/>
            <person name="Rokas A."/>
            <person name="Rosa C.A."/>
            <person name="Scheuner C."/>
            <person name="Sibirny A.A."/>
            <person name="Slot J.C."/>
            <person name="Stielow J.B."/>
            <person name="Sun H."/>
            <person name="Kurtzman C.P."/>
            <person name="Blackwell M."/>
            <person name="Grigoriev I.V."/>
            <person name="Jeffries T.W."/>
        </authorList>
    </citation>
    <scope>NUCLEOTIDE SEQUENCE [LARGE SCALE GENOMIC DNA]</scope>
    <source>
        <strain evidence="7">NRRL Y-17324</strain>
    </source>
</reference>
<dbReference type="GO" id="GO:0000978">
    <property type="term" value="F:RNA polymerase II cis-regulatory region sequence-specific DNA binding"/>
    <property type="evidence" value="ECO:0007669"/>
    <property type="project" value="TreeGrafter"/>
</dbReference>
<dbReference type="STRING" id="984487.A0A1E4SIB9"/>
<feature type="domain" description="Zn(2)-C6 fungal-type" evidence="5">
    <location>
        <begin position="16"/>
        <end position="47"/>
    </location>
</feature>
<sequence>MDVGGSVKKRNKPTFVCTNCKKRKTKCDRKSPCYSCVKTNSGFSCTYESNWRPVSFLEIERRVASDTLKHHAYDEVESVPEPAPSVPPTHHPLDEVLMLRKRLKELEDTLKDTGLSPPADSGTDVLNLYDGFSPTRLLDDTCENYGPFSNVSIVKRDPWLCALWETLVEKVGTFKIYATPDLHHVGSDNVEKYFHSKAMAKGDPMDPILSFDLNGIHHLKASNIRLARTLFDGRFGADVQLVERIHKVLPTRKVLWTLIDKFFRILYPFFPFLDEIKFKEDLSRIVGPIDYLETYVQSVRVETKLDLATVAICLFITRLSYVSLFSNRIQVTDAILKASDSEEKYLLNSPINLVAIEVARICLEFIDPHKTVHFTVLQALVYHLVYAIHAPEEGELADGSESQDRLGTMANQVYALGLHREPDKFEDCRNDEKINHLGRKIFTYLMRLDLIQSFAVGSLPSIDYVHYDTKMPFLTAKNSNIADLKIEQFVVDAYQFAKPRVNPLRSILALVLDINNGCPVSRLVQRMNELEETCATSLDILKLSPERLIIPLEASTDELLDIIKARTFILTKTSLLTLYFHLFLHYEKKSNFENCYLYVAKTYRTIHDDFLPYIFEIFHGRFSNHSLVLNTIVQIVMHKSNQSCLSHLTRVNSIRFSMQAKLDHQSRLASDPRYHDYYRRIVHLSQNIERTGSMLTTLFQRYSTTYYYSWKITKTHMAAYDFLKEETLFKSPSSSLKKLHSFQFTASQLDELNGIMYSLGKGFKTVVSY</sequence>
<accession>A0A1E4SIB9</accession>
<dbReference type="Pfam" id="PF00172">
    <property type="entry name" value="Zn_clus"/>
    <property type="match status" value="1"/>
</dbReference>
<name>A0A1E4SIB9_9ASCO</name>
<evidence type="ECO:0000259" key="5">
    <source>
        <dbReference type="PROSITE" id="PS50048"/>
    </source>
</evidence>
<dbReference type="Proteomes" id="UP000094285">
    <property type="component" value="Unassembled WGS sequence"/>
</dbReference>
<evidence type="ECO:0000256" key="2">
    <source>
        <dbReference type="ARBA" id="ARBA00023125"/>
    </source>
</evidence>
<evidence type="ECO:0000256" key="1">
    <source>
        <dbReference type="ARBA" id="ARBA00023015"/>
    </source>
</evidence>
<dbReference type="CDD" id="cd00067">
    <property type="entry name" value="GAL4"/>
    <property type="match status" value="1"/>
</dbReference>
<dbReference type="SMART" id="SM00066">
    <property type="entry name" value="GAL4"/>
    <property type="match status" value="1"/>
</dbReference>